<dbReference type="Gene3D" id="2.90.10.10">
    <property type="entry name" value="Bulb-type lectin domain"/>
    <property type="match status" value="1"/>
</dbReference>
<dbReference type="PANTHER" id="PTHR32444:SF235">
    <property type="entry name" value="OS01G0783900 PROTEIN"/>
    <property type="match status" value="1"/>
</dbReference>
<keyword evidence="5" id="KW-0675">Receptor</keyword>
<gene>
    <name evidence="12" type="ORF">LUZ62_081641</name>
</gene>
<evidence type="ECO:0000259" key="10">
    <source>
        <dbReference type="PROSITE" id="PS50927"/>
    </source>
</evidence>
<evidence type="ECO:0000256" key="3">
    <source>
        <dbReference type="ARBA" id="ARBA00022729"/>
    </source>
</evidence>
<evidence type="ECO:0000256" key="5">
    <source>
        <dbReference type="ARBA" id="ARBA00023170"/>
    </source>
</evidence>
<keyword evidence="12" id="KW-0418">Kinase</keyword>
<dbReference type="CDD" id="cd01098">
    <property type="entry name" value="PAN_AP_plant"/>
    <property type="match status" value="1"/>
</dbReference>
<dbReference type="Pfam" id="PF01453">
    <property type="entry name" value="B_lectin"/>
    <property type="match status" value="1"/>
</dbReference>
<reference evidence="12" key="1">
    <citation type="submission" date="2022-08" db="EMBL/GenBank/DDBJ databases">
        <authorList>
            <person name="Marques A."/>
        </authorList>
    </citation>
    <scope>NUCLEOTIDE SEQUENCE</scope>
    <source>
        <strain evidence="12">RhyPub2mFocal</strain>
        <tissue evidence="12">Leaves</tissue>
    </source>
</reference>
<feature type="domain" description="Bulb-type lectin" evidence="10">
    <location>
        <begin position="1"/>
        <end position="74"/>
    </location>
</feature>
<evidence type="ECO:0000256" key="8">
    <source>
        <dbReference type="SAM" id="MobiDB-lite"/>
    </source>
</evidence>
<evidence type="ECO:0000313" key="12">
    <source>
        <dbReference type="EMBL" id="KAJ4747236.1"/>
    </source>
</evidence>
<name>A0AAV8BXG7_9POAL</name>
<dbReference type="Proteomes" id="UP001140206">
    <property type="component" value="Chromosome 5"/>
</dbReference>
<evidence type="ECO:0000256" key="2">
    <source>
        <dbReference type="ARBA" id="ARBA00012513"/>
    </source>
</evidence>
<comment type="caution">
    <text evidence="12">The sequence shown here is derived from an EMBL/GenBank/DDBJ whole genome shotgun (WGS) entry which is preliminary data.</text>
</comment>
<comment type="catalytic activity">
    <reaction evidence="6">
        <text>L-threonyl-[protein] + ATP = O-phospho-L-threonyl-[protein] + ADP + H(+)</text>
        <dbReference type="Rhea" id="RHEA:46608"/>
        <dbReference type="Rhea" id="RHEA-COMP:11060"/>
        <dbReference type="Rhea" id="RHEA-COMP:11605"/>
        <dbReference type="ChEBI" id="CHEBI:15378"/>
        <dbReference type="ChEBI" id="CHEBI:30013"/>
        <dbReference type="ChEBI" id="CHEBI:30616"/>
        <dbReference type="ChEBI" id="CHEBI:61977"/>
        <dbReference type="ChEBI" id="CHEBI:456216"/>
        <dbReference type="EC" id="2.7.11.1"/>
    </reaction>
</comment>
<dbReference type="PROSITE" id="PS50927">
    <property type="entry name" value="BULB_LECTIN"/>
    <property type="match status" value="1"/>
</dbReference>
<dbReference type="SUPFAM" id="SSF51110">
    <property type="entry name" value="alpha-D-mannose-specific plant lectins"/>
    <property type="match status" value="1"/>
</dbReference>
<dbReference type="EMBL" id="JAMFTS010000005">
    <property type="protein sequence ID" value="KAJ4747236.1"/>
    <property type="molecule type" value="Genomic_DNA"/>
</dbReference>
<accession>A0AAV8BXG7</accession>
<feature type="domain" description="Apple" evidence="11">
    <location>
        <begin position="257"/>
        <end position="342"/>
    </location>
</feature>
<dbReference type="GO" id="GO:0048544">
    <property type="term" value="P:recognition of pollen"/>
    <property type="evidence" value="ECO:0007669"/>
    <property type="project" value="InterPro"/>
</dbReference>
<dbReference type="GO" id="GO:0004674">
    <property type="term" value="F:protein serine/threonine kinase activity"/>
    <property type="evidence" value="ECO:0007669"/>
    <property type="project" value="UniProtKB-EC"/>
</dbReference>
<dbReference type="InterPro" id="IPR000858">
    <property type="entry name" value="S_locus_glycoprot_dom"/>
</dbReference>
<keyword evidence="4" id="KW-1015">Disulfide bond</keyword>
<keyword evidence="3" id="KW-0732">Signal</keyword>
<evidence type="ECO:0000256" key="1">
    <source>
        <dbReference type="ARBA" id="ARBA00004479"/>
    </source>
</evidence>
<dbReference type="AlphaFoldDB" id="A0AAV8BXG7"/>
<evidence type="ECO:0000256" key="4">
    <source>
        <dbReference type="ARBA" id="ARBA00023157"/>
    </source>
</evidence>
<dbReference type="PROSITE" id="PS50948">
    <property type="entry name" value="PAN"/>
    <property type="match status" value="1"/>
</dbReference>
<keyword evidence="9" id="KW-1133">Transmembrane helix</keyword>
<dbReference type="InterPro" id="IPR036426">
    <property type="entry name" value="Bulb-type_lectin_dom_sf"/>
</dbReference>
<dbReference type="GO" id="GO:0051707">
    <property type="term" value="P:response to other organism"/>
    <property type="evidence" value="ECO:0007669"/>
    <property type="project" value="UniProtKB-ARBA"/>
</dbReference>
<sequence length="462" mass="51813">MIVWVANRDLPIISGTGTLYLSAYGTLSIRNSTGQDIWSTGSQFSRGEPQACLLDSGHLVVNDTKTGKILWQSSYQLSDSLLANTPLGYVKLLDSTLEYQLSSWNITGIDPSPGQYVRKFDPARRHELVTFRGSDVFYRTGPWNGAGWNGFPKMNKTELVKFHVSGSDDGAYFWYEPKNPLQLWNQVLNSTDGRTYRYYWNASSHTWVLFWTAPDDAPPYAKCGPYGIYYASDCQCCTGDFYYKKEDLDKQQYSGGCIRHVSLNGTYHKFATVANLKLPDTINAVSNGTLSKSECESWCYKNSSCTAYAHIGWQGCLAWFGDIIDMQDLGKGSGDSLYIRVASKKGSNDRKTIFIIVGVSITAVLILIAAVILVRKLPIRWPFRKHLPTENNLSDGQEDITIFESFDFNTIRAATVPEQLLTAQHCCIIASNPKRYRSMKSEKPRSLLERGRISPGSADQLL</sequence>
<organism evidence="12 13">
    <name type="scientific">Rhynchospora pubera</name>
    <dbReference type="NCBI Taxonomy" id="906938"/>
    <lineage>
        <taxon>Eukaryota</taxon>
        <taxon>Viridiplantae</taxon>
        <taxon>Streptophyta</taxon>
        <taxon>Embryophyta</taxon>
        <taxon>Tracheophyta</taxon>
        <taxon>Spermatophyta</taxon>
        <taxon>Magnoliopsida</taxon>
        <taxon>Liliopsida</taxon>
        <taxon>Poales</taxon>
        <taxon>Cyperaceae</taxon>
        <taxon>Cyperoideae</taxon>
        <taxon>Rhynchosporeae</taxon>
        <taxon>Rhynchospora</taxon>
    </lineage>
</organism>
<dbReference type="EC" id="2.7.11.1" evidence="2"/>
<dbReference type="GO" id="GO:0016020">
    <property type="term" value="C:membrane"/>
    <property type="evidence" value="ECO:0007669"/>
    <property type="project" value="UniProtKB-SubCell"/>
</dbReference>
<evidence type="ECO:0000259" key="11">
    <source>
        <dbReference type="PROSITE" id="PS50948"/>
    </source>
</evidence>
<dbReference type="InterPro" id="IPR001480">
    <property type="entry name" value="Bulb-type_lectin_dom"/>
</dbReference>
<proteinExistence type="predicted"/>
<feature type="region of interest" description="Disordered" evidence="8">
    <location>
        <begin position="437"/>
        <end position="462"/>
    </location>
</feature>
<keyword evidence="9" id="KW-0812">Transmembrane</keyword>
<dbReference type="PANTHER" id="PTHR32444">
    <property type="entry name" value="BULB-TYPE LECTIN DOMAIN-CONTAINING PROTEIN"/>
    <property type="match status" value="1"/>
</dbReference>
<feature type="transmembrane region" description="Helical" evidence="9">
    <location>
        <begin position="353"/>
        <end position="374"/>
    </location>
</feature>
<evidence type="ECO:0000313" key="13">
    <source>
        <dbReference type="Proteomes" id="UP001140206"/>
    </source>
</evidence>
<dbReference type="Pfam" id="PF08276">
    <property type="entry name" value="PAN_2"/>
    <property type="match status" value="1"/>
</dbReference>
<keyword evidence="13" id="KW-1185">Reference proteome</keyword>
<dbReference type="InterPro" id="IPR003609">
    <property type="entry name" value="Pan_app"/>
</dbReference>
<feature type="compositionally biased region" description="Basic and acidic residues" evidence="8">
    <location>
        <begin position="439"/>
        <end position="452"/>
    </location>
</feature>
<keyword evidence="9" id="KW-0472">Membrane</keyword>
<comment type="subcellular location">
    <subcellularLocation>
        <location evidence="1">Membrane</location>
        <topology evidence="1">Single-pass type I membrane protein</topology>
    </subcellularLocation>
</comment>
<evidence type="ECO:0000256" key="6">
    <source>
        <dbReference type="ARBA" id="ARBA00047899"/>
    </source>
</evidence>
<protein>
    <recommendedName>
        <fullName evidence="2">non-specific serine/threonine protein kinase</fullName>
        <ecNumber evidence="2">2.7.11.1</ecNumber>
    </recommendedName>
</protein>
<comment type="catalytic activity">
    <reaction evidence="7">
        <text>L-seryl-[protein] + ATP = O-phospho-L-seryl-[protein] + ADP + H(+)</text>
        <dbReference type="Rhea" id="RHEA:17989"/>
        <dbReference type="Rhea" id="RHEA-COMP:9863"/>
        <dbReference type="Rhea" id="RHEA-COMP:11604"/>
        <dbReference type="ChEBI" id="CHEBI:15378"/>
        <dbReference type="ChEBI" id="CHEBI:29999"/>
        <dbReference type="ChEBI" id="CHEBI:30616"/>
        <dbReference type="ChEBI" id="CHEBI:83421"/>
        <dbReference type="ChEBI" id="CHEBI:456216"/>
        <dbReference type="EC" id="2.7.11.1"/>
    </reaction>
</comment>
<evidence type="ECO:0000256" key="9">
    <source>
        <dbReference type="SAM" id="Phobius"/>
    </source>
</evidence>
<evidence type="ECO:0000256" key="7">
    <source>
        <dbReference type="ARBA" id="ARBA00048679"/>
    </source>
</evidence>
<dbReference type="SMART" id="SM00473">
    <property type="entry name" value="PAN_AP"/>
    <property type="match status" value="1"/>
</dbReference>
<keyword evidence="12" id="KW-0808">Transferase</keyword>
<dbReference type="Pfam" id="PF00954">
    <property type="entry name" value="S_locus_glycop"/>
    <property type="match status" value="1"/>
</dbReference>